<proteinExistence type="predicted"/>
<dbReference type="PANTHER" id="PTHR30469:SF15">
    <property type="entry name" value="HLYD FAMILY OF SECRETION PROTEINS"/>
    <property type="match status" value="1"/>
</dbReference>
<keyword evidence="1" id="KW-1133">Transmembrane helix</keyword>
<dbReference type="InterPro" id="IPR058728">
    <property type="entry name" value="HH_RND-rel"/>
</dbReference>
<evidence type="ECO:0000313" key="8">
    <source>
        <dbReference type="Proteomes" id="UP000260828"/>
    </source>
</evidence>
<dbReference type="PANTHER" id="PTHR30469">
    <property type="entry name" value="MULTIDRUG RESISTANCE PROTEIN MDTA"/>
    <property type="match status" value="1"/>
</dbReference>
<feature type="domain" description="RND related beta-barrel" evidence="2">
    <location>
        <begin position="257"/>
        <end position="329"/>
    </location>
</feature>
<dbReference type="Pfam" id="PF26018">
    <property type="entry name" value="BSH_RND_rel"/>
    <property type="match status" value="1"/>
</dbReference>
<protein>
    <submittedName>
        <fullName evidence="5">Efflux transporter, RND family, MFP subunit</fullName>
    </submittedName>
</protein>
<dbReference type="InterPro" id="IPR058729">
    <property type="entry name" value="Beta-barrel_RND-rel"/>
</dbReference>
<evidence type="ECO:0000313" key="7">
    <source>
        <dbReference type="Proteomes" id="UP000095765"/>
    </source>
</evidence>
<keyword evidence="1" id="KW-0472">Membrane</keyword>
<dbReference type="AlphaFoldDB" id="A0A174NIK3"/>
<evidence type="ECO:0000259" key="4">
    <source>
        <dbReference type="Pfam" id="PF26018"/>
    </source>
</evidence>
<accession>A0A174NIK3</accession>
<dbReference type="Proteomes" id="UP000260828">
    <property type="component" value="Unassembled WGS sequence"/>
</dbReference>
<dbReference type="OrthoDB" id="1955294at2"/>
<keyword evidence="1" id="KW-0812">Transmembrane</keyword>
<evidence type="ECO:0000259" key="2">
    <source>
        <dbReference type="Pfam" id="PF26011"/>
    </source>
</evidence>
<reference evidence="5 7" key="1">
    <citation type="submission" date="2015-09" db="EMBL/GenBank/DDBJ databases">
        <authorList>
            <consortium name="Pathogen Informatics"/>
        </authorList>
    </citation>
    <scope>NUCLEOTIDE SEQUENCE [LARGE SCALE GENOMIC DNA]</scope>
    <source>
        <strain evidence="5 7">2789STDY5834939</strain>
    </source>
</reference>
<dbReference type="GO" id="GO:0015562">
    <property type="term" value="F:efflux transmembrane transporter activity"/>
    <property type="evidence" value="ECO:0007669"/>
    <property type="project" value="TreeGrafter"/>
</dbReference>
<dbReference type="RefSeq" id="WP_006875685.1">
    <property type="nucleotide sequence ID" value="NZ_CABIWA010000007.1"/>
</dbReference>
<evidence type="ECO:0000259" key="3">
    <source>
        <dbReference type="Pfam" id="PF26012"/>
    </source>
</evidence>
<evidence type="ECO:0000256" key="1">
    <source>
        <dbReference type="SAM" id="Phobius"/>
    </source>
</evidence>
<dbReference type="EMBL" id="QVME01000001">
    <property type="protein sequence ID" value="RGE69629.1"/>
    <property type="molecule type" value="Genomic_DNA"/>
</dbReference>
<name>A0A174NIK3_9FIRM</name>
<feature type="domain" description="RND related barrel-sandwich hybrid" evidence="4">
    <location>
        <begin position="64"/>
        <end position="244"/>
    </location>
</feature>
<dbReference type="EMBL" id="CZBE01000005">
    <property type="protein sequence ID" value="CUP47466.1"/>
    <property type="molecule type" value="Genomic_DNA"/>
</dbReference>
<evidence type="ECO:0000313" key="5">
    <source>
        <dbReference type="EMBL" id="CUP47466.1"/>
    </source>
</evidence>
<sequence>MKSTLTQRLVMALVTVFLLAYVGYQIWRYVTPAYKTETAFTYTVTETASVNGVVLRDEVLLDNSVGNGVASYLVGDGAKVAGGTVIAEIYRNKEDARNIEQLRALEKKRTQLEKAQDPGTTSFAHTDVLNRQIFSELDTIIGSVESGSMAGAAENADNLLLLMNTKQIATGRQSDFQETINQLKAEESYLSNQISRDPRQITAPQPGYFIRTIDGFEGKVPYKEVPDLTRAQVDELLAQPVQGESDRVGKVMLGHRWYYAVTVPEEDVSLYKEGASVTLDFHLSGTQPVPAVVYSVNEDKDNGGAAVIFRCDYINESLVNLRFTQADVEFKSISGLRVSSSAIRYEGIQKGVYVSRGETMQFRPVTILYESPGFVICLEMDTNTPEGANGLQQFDEVIIEGAQLYDGKPLK</sequence>
<dbReference type="Pfam" id="PF26011">
    <property type="entry name" value="Beta-barrel_RND_rel"/>
    <property type="match status" value="1"/>
</dbReference>
<reference evidence="6 8" key="2">
    <citation type="submission" date="2018-08" db="EMBL/GenBank/DDBJ databases">
        <title>A genome reference for cultivated species of the human gut microbiota.</title>
        <authorList>
            <person name="Zou Y."/>
            <person name="Xue W."/>
            <person name="Luo G."/>
        </authorList>
    </citation>
    <scope>NUCLEOTIDE SEQUENCE [LARGE SCALE GENOMIC DNA]</scope>
    <source>
        <strain evidence="6 8">TF05-12AC</strain>
    </source>
</reference>
<evidence type="ECO:0000313" key="6">
    <source>
        <dbReference type="EMBL" id="RGE69629.1"/>
    </source>
</evidence>
<dbReference type="Pfam" id="PF26012">
    <property type="entry name" value="HH_RND_rel"/>
    <property type="match status" value="1"/>
</dbReference>
<dbReference type="Proteomes" id="UP000095765">
    <property type="component" value="Unassembled WGS sequence"/>
</dbReference>
<feature type="transmembrane region" description="Helical" evidence="1">
    <location>
        <begin position="9"/>
        <end position="27"/>
    </location>
</feature>
<feature type="domain" description="RND related alpha-helical hairpin" evidence="3">
    <location>
        <begin position="97"/>
        <end position="195"/>
    </location>
</feature>
<dbReference type="GO" id="GO:1990281">
    <property type="term" value="C:efflux pump complex"/>
    <property type="evidence" value="ECO:0007669"/>
    <property type="project" value="TreeGrafter"/>
</dbReference>
<dbReference type="InterPro" id="IPR058709">
    <property type="entry name" value="BSH_RND-rel"/>
</dbReference>
<gene>
    <name evidence="6" type="ORF">DXC40_00735</name>
    <name evidence="5" type="ORF">ERS852551_00910</name>
</gene>
<organism evidence="5 7">
    <name type="scientific">Anaerotruncus colihominis</name>
    <dbReference type="NCBI Taxonomy" id="169435"/>
    <lineage>
        <taxon>Bacteria</taxon>
        <taxon>Bacillati</taxon>
        <taxon>Bacillota</taxon>
        <taxon>Clostridia</taxon>
        <taxon>Eubacteriales</taxon>
        <taxon>Oscillospiraceae</taxon>
        <taxon>Anaerotruncus</taxon>
    </lineage>
</organism>